<keyword evidence="7 10" id="KW-0418">Kinase</keyword>
<keyword evidence="9 10" id="KW-0443">Lipid metabolism</keyword>
<evidence type="ECO:0000256" key="11">
    <source>
        <dbReference type="HAMAP-Rule" id="MF_01187"/>
    </source>
</evidence>
<evidence type="ECO:0000256" key="7">
    <source>
        <dbReference type="ARBA" id="ARBA00022777"/>
    </source>
</evidence>
<dbReference type="AlphaFoldDB" id="A0A2K2HCE8"/>
<dbReference type="GO" id="GO:0009244">
    <property type="term" value="P:lipopolysaccharide core region biosynthetic process"/>
    <property type="evidence" value="ECO:0007669"/>
    <property type="project" value="TreeGrafter"/>
</dbReference>
<keyword evidence="5 10" id="KW-0808">Transferase</keyword>
<evidence type="ECO:0000256" key="12">
    <source>
        <dbReference type="SAM" id="Phobius"/>
    </source>
</evidence>
<dbReference type="Pfam" id="PF02606">
    <property type="entry name" value="LpxK"/>
    <property type="match status" value="1"/>
</dbReference>
<evidence type="ECO:0000256" key="9">
    <source>
        <dbReference type="ARBA" id="ARBA00023098"/>
    </source>
</evidence>
<evidence type="ECO:0000256" key="8">
    <source>
        <dbReference type="ARBA" id="ARBA00022840"/>
    </source>
</evidence>
<dbReference type="Proteomes" id="UP000236340">
    <property type="component" value="Unassembled WGS sequence"/>
</dbReference>
<organism evidence="13 14">
    <name type="scientific">Geothermobacter hydrogeniphilus</name>
    <dbReference type="NCBI Taxonomy" id="1969733"/>
    <lineage>
        <taxon>Bacteria</taxon>
        <taxon>Pseudomonadati</taxon>
        <taxon>Thermodesulfobacteriota</taxon>
        <taxon>Desulfuromonadia</taxon>
        <taxon>Desulfuromonadales</taxon>
        <taxon>Geothermobacteraceae</taxon>
        <taxon>Geothermobacter</taxon>
    </lineage>
</organism>
<keyword evidence="12" id="KW-0812">Transmembrane</keyword>
<feature type="binding site" evidence="10">
    <location>
        <begin position="66"/>
        <end position="73"/>
    </location>
    <ligand>
        <name>ATP</name>
        <dbReference type="ChEBI" id="CHEBI:30616"/>
    </ligand>
</feature>
<dbReference type="EC" id="2.7.1.130" evidence="10"/>
<dbReference type="PANTHER" id="PTHR42724:SF1">
    <property type="entry name" value="TETRAACYLDISACCHARIDE 4'-KINASE, MITOCHONDRIAL-RELATED"/>
    <property type="match status" value="1"/>
</dbReference>
<dbReference type="OrthoDB" id="9766423at2"/>
<dbReference type="SUPFAM" id="SSF52540">
    <property type="entry name" value="P-loop containing nucleoside triphosphate hydrolases"/>
    <property type="match status" value="1"/>
</dbReference>
<sequence>MKFARWYRRFAIEGPEKGVETLLFTLLLPASLVYGWVGRARVWFFRNGWLHSYRPPVPVVSVGNLAAGGTGKTPMVAWLLDWAQRQGVRAAVISRGYGGRRHDGVLTVCAGNGPLVSATEAGDEPWLLASRHPQAVVVVGSDRVGCAECAVREHEAELLLIDDGFQHLRLQRDLDLLLLDARRPFANGRVLPAGYLREPASARQRADLVILTRWHSGVKLPATLDDAVRARHCPGDPLLELRGEKVPVNALQGRAAAFCGIADSESFFNQLRELGFRLETTLAFADHCDYSPAILDQVAGLAENIDFFLTTEKDGVKLADTDLPRPCYQVPLRMEFVSGQERLEGLLEGLLNKDDGQTMPLSKDLLEILACPQCKGQVHCNEDQTAILCDHCRLSFPVRDEIPVMLIDEAQSLPGGSAPGE</sequence>
<proteinExistence type="inferred from homology"/>
<keyword evidence="8 10" id="KW-0067">ATP-binding</keyword>
<evidence type="ECO:0000256" key="4">
    <source>
        <dbReference type="ARBA" id="ARBA00022556"/>
    </source>
</evidence>
<dbReference type="GO" id="GO:0005524">
    <property type="term" value="F:ATP binding"/>
    <property type="evidence" value="ECO:0007669"/>
    <property type="project" value="UniProtKB-UniRule"/>
</dbReference>
<reference evidence="13 14" key="1">
    <citation type="journal article" date="2018" name="Genome Announc.">
        <title>Genome Sequence of Geothermobacter sp. HR-1 Iron Reducer from the Loihi Seamount.</title>
        <authorList>
            <person name="Smith H."/>
            <person name="Abuyen K."/>
            <person name="Tremblay J."/>
            <person name="Savalia P."/>
            <person name="Perez-Rodriguez I."/>
            <person name="Emerson D."/>
            <person name="Tully B."/>
            <person name="Amend J."/>
        </authorList>
    </citation>
    <scope>NUCLEOTIDE SEQUENCE [LARGE SCALE GENOMIC DNA]</scope>
    <source>
        <strain evidence="13 14">HR-1</strain>
    </source>
</reference>
<comment type="catalytic activity">
    <reaction evidence="10">
        <text>a lipid A disaccharide + ATP = a lipid IVA + ADP + H(+)</text>
        <dbReference type="Rhea" id="RHEA:67840"/>
        <dbReference type="ChEBI" id="CHEBI:15378"/>
        <dbReference type="ChEBI" id="CHEBI:30616"/>
        <dbReference type="ChEBI" id="CHEBI:176343"/>
        <dbReference type="ChEBI" id="CHEBI:176425"/>
        <dbReference type="ChEBI" id="CHEBI:456216"/>
        <dbReference type="EC" id="2.7.1.130"/>
    </reaction>
</comment>
<evidence type="ECO:0000313" key="13">
    <source>
        <dbReference type="EMBL" id="PNU20923.1"/>
    </source>
</evidence>
<comment type="pathway">
    <text evidence="2 10">Glycolipid biosynthesis; lipid IV(A) biosynthesis; lipid IV(A) from (3R)-3-hydroxytetradecanoyl-[acyl-carrier-protein] and UDP-N-acetyl-alpha-D-glucosamine: step 6/6.</text>
</comment>
<comment type="function">
    <text evidence="1 10">Transfers the gamma-phosphate of ATP to the 4'-position of a tetraacyldisaccharide 1-phosphate intermediate (termed DS-1-P) to form tetraacyldisaccharide 1,4'-bis-phosphate (lipid IVA).</text>
</comment>
<keyword evidence="6 10" id="KW-0547">Nucleotide-binding</keyword>
<dbReference type="PANTHER" id="PTHR42724">
    <property type="entry name" value="TETRAACYLDISACCHARIDE 4'-KINASE"/>
    <property type="match status" value="1"/>
</dbReference>
<evidence type="ECO:0000256" key="10">
    <source>
        <dbReference type="HAMAP-Rule" id="MF_00409"/>
    </source>
</evidence>
<gene>
    <name evidence="10 13" type="primary">lpxK</name>
    <name evidence="13" type="ORF">C2E25_04865</name>
</gene>
<evidence type="ECO:0000313" key="14">
    <source>
        <dbReference type="Proteomes" id="UP000236340"/>
    </source>
</evidence>
<evidence type="ECO:0000256" key="2">
    <source>
        <dbReference type="ARBA" id="ARBA00004870"/>
    </source>
</evidence>
<dbReference type="RefSeq" id="WP_103114663.1">
    <property type="nucleotide sequence ID" value="NZ_PPFX01000007.1"/>
</dbReference>
<accession>A0A2K2HCE8</accession>
<name>A0A2K2HCE8_9BACT</name>
<dbReference type="HAMAP" id="MF_01187">
    <property type="entry name" value="UPF0434"/>
    <property type="match status" value="1"/>
</dbReference>
<dbReference type="UniPathway" id="UPA00359">
    <property type="reaction ID" value="UER00482"/>
</dbReference>
<dbReference type="Gene3D" id="2.20.25.10">
    <property type="match status" value="1"/>
</dbReference>
<comment type="similarity">
    <text evidence="11">Belongs to the UPF0434 family.</text>
</comment>
<dbReference type="Pfam" id="PF03966">
    <property type="entry name" value="Trm112p"/>
    <property type="match status" value="1"/>
</dbReference>
<evidence type="ECO:0000256" key="5">
    <source>
        <dbReference type="ARBA" id="ARBA00022679"/>
    </source>
</evidence>
<keyword evidence="12" id="KW-0472">Membrane</keyword>
<dbReference type="InterPro" id="IPR003758">
    <property type="entry name" value="LpxK"/>
</dbReference>
<protein>
    <recommendedName>
        <fullName evidence="10 11">Multifunctional fusion protein</fullName>
    </recommendedName>
    <domain>
        <recommendedName>
            <fullName evidence="10">Tetraacyldisaccharide 4'-kinase</fullName>
            <ecNumber evidence="10">2.7.1.130</ecNumber>
        </recommendedName>
        <alternativeName>
            <fullName evidence="10">Lipid A 4'-kinase</fullName>
        </alternativeName>
    </domain>
    <domain>
        <recommendedName>
            <fullName evidence="11">UPF0434 protein C2E25_04865</fullName>
        </recommendedName>
    </domain>
</protein>
<dbReference type="SUPFAM" id="SSF158997">
    <property type="entry name" value="Trm112p-like"/>
    <property type="match status" value="1"/>
</dbReference>
<dbReference type="InterPro" id="IPR027417">
    <property type="entry name" value="P-loop_NTPase"/>
</dbReference>
<evidence type="ECO:0000256" key="6">
    <source>
        <dbReference type="ARBA" id="ARBA00022741"/>
    </source>
</evidence>
<keyword evidence="12" id="KW-1133">Transmembrane helix</keyword>
<dbReference type="GO" id="GO:0009029">
    <property type="term" value="F:lipid-A 4'-kinase activity"/>
    <property type="evidence" value="ECO:0007669"/>
    <property type="project" value="UniProtKB-UniRule"/>
</dbReference>
<dbReference type="GO" id="GO:0005886">
    <property type="term" value="C:plasma membrane"/>
    <property type="evidence" value="ECO:0007669"/>
    <property type="project" value="TreeGrafter"/>
</dbReference>
<feature type="transmembrane region" description="Helical" evidence="12">
    <location>
        <begin position="21"/>
        <end position="37"/>
    </location>
</feature>
<evidence type="ECO:0000256" key="1">
    <source>
        <dbReference type="ARBA" id="ARBA00002274"/>
    </source>
</evidence>
<dbReference type="EMBL" id="PPFX01000007">
    <property type="protein sequence ID" value="PNU20923.1"/>
    <property type="molecule type" value="Genomic_DNA"/>
</dbReference>
<comment type="similarity">
    <text evidence="10">Belongs to the LpxK family.</text>
</comment>
<comment type="caution">
    <text evidence="13">The sequence shown here is derived from an EMBL/GenBank/DDBJ whole genome shotgun (WGS) entry which is preliminary data.</text>
</comment>
<dbReference type="GO" id="GO:0009245">
    <property type="term" value="P:lipid A biosynthetic process"/>
    <property type="evidence" value="ECO:0007669"/>
    <property type="project" value="UniProtKB-UniRule"/>
</dbReference>
<dbReference type="HAMAP" id="MF_00409">
    <property type="entry name" value="LpxK"/>
    <property type="match status" value="1"/>
</dbReference>
<dbReference type="NCBIfam" id="TIGR00682">
    <property type="entry name" value="lpxK"/>
    <property type="match status" value="1"/>
</dbReference>
<dbReference type="InterPro" id="IPR005651">
    <property type="entry name" value="Trm112-like"/>
</dbReference>
<keyword evidence="3 10" id="KW-0444">Lipid biosynthesis</keyword>
<keyword evidence="4 10" id="KW-0441">Lipid A biosynthesis</keyword>
<evidence type="ECO:0000256" key="3">
    <source>
        <dbReference type="ARBA" id="ARBA00022516"/>
    </source>
</evidence>